<dbReference type="PANTHER" id="PTHR37316:SF2">
    <property type="entry name" value="TEICHOIC ACID RIBITOL-PHOSPHATE POLYMERASE TARK"/>
    <property type="match status" value="1"/>
</dbReference>
<protein>
    <submittedName>
        <fullName evidence="7">CDP-glycerol glycerophosphotransferase family protein</fullName>
    </submittedName>
</protein>
<dbReference type="Gene3D" id="3.40.50.12580">
    <property type="match status" value="1"/>
</dbReference>
<evidence type="ECO:0000256" key="3">
    <source>
        <dbReference type="ARBA" id="ARBA00022475"/>
    </source>
</evidence>
<evidence type="ECO:0000256" key="4">
    <source>
        <dbReference type="ARBA" id="ARBA00022679"/>
    </source>
</evidence>
<dbReference type="PANTHER" id="PTHR37316">
    <property type="entry name" value="TEICHOIC ACID GLYCEROL-PHOSPHATE PRIMASE"/>
    <property type="match status" value="1"/>
</dbReference>
<sequence>MKVNLIPTLFVKQIIRISFWICCLIFPVNKDKITFASYRSSKLDGNLLFVYNEMFTRHPDYTYQFLIKKFNSSFLGKLDYILHMIKSSYALATSRYFIIDDFYFPVYLVKLRNGTEVVQLWHAAGAFKKFGLSTMDKTFGTSAEYLKVVNVHSNYSRVYVSSKNVKPFYAEAFGMSTSNIKNLGVPRTDFFYNNENKELLLHKFKQLFPRLGDKKLILYAPTFRGKSHYQDDFISPIDFPLLKELVGKDYAIIVHLHPYMRMGKSFDIGNDDFSCHVEGEFTVEELMLIADILITDYSSVIFDYSLLGRPIGFFANDLEEYTRERDFYYDYQSFIPGPLLTDTRSLADWLVNKEFDFQKVKEFRDLFFDYQDGRASARIVDDLLKKD</sequence>
<keyword evidence="3" id="KW-1003">Cell membrane</keyword>
<comment type="subcellular location">
    <subcellularLocation>
        <location evidence="1">Cell membrane</location>
        <topology evidence="1">Peripheral membrane protein</topology>
    </subcellularLocation>
</comment>
<keyword evidence="8" id="KW-1185">Reference proteome</keyword>
<evidence type="ECO:0000256" key="5">
    <source>
        <dbReference type="ARBA" id="ARBA00022944"/>
    </source>
</evidence>
<dbReference type="Proteomes" id="UP001290455">
    <property type="component" value="Unassembled WGS sequence"/>
</dbReference>
<comment type="similarity">
    <text evidence="2">Belongs to the CDP-glycerol glycerophosphotransferase family.</text>
</comment>
<gene>
    <name evidence="7" type="ORF">SM124_09205</name>
</gene>
<proteinExistence type="inferred from homology"/>
<dbReference type="EMBL" id="JAXOFX010000004">
    <property type="protein sequence ID" value="MDZ5471924.1"/>
    <property type="molecule type" value="Genomic_DNA"/>
</dbReference>
<name>A0ABU5IXP9_9BACI</name>
<dbReference type="SUPFAM" id="SSF53756">
    <property type="entry name" value="UDP-Glycosyltransferase/glycogen phosphorylase"/>
    <property type="match status" value="1"/>
</dbReference>
<dbReference type="InterPro" id="IPR007554">
    <property type="entry name" value="Glycerophosphate_synth"/>
</dbReference>
<dbReference type="RefSeq" id="WP_322446213.1">
    <property type="nucleotide sequence ID" value="NZ_JAXOFX010000004.1"/>
</dbReference>
<keyword evidence="5" id="KW-0777">Teichoic acid biosynthesis</keyword>
<evidence type="ECO:0000313" key="8">
    <source>
        <dbReference type="Proteomes" id="UP001290455"/>
    </source>
</evidence>
<organism evidence="7 8">
    <name type="scientific">Robertmurraya mangrovi</name>
    <dbReference type="NCBI Taxonomy" id="3098077"/>
    <lineage>
        <taxon>Bacteria</taxon>
        <taxon>Bacillati</taxon>
        <taxon>Bacillota</taxon>
        <taxon>Bacilli</taxon>
        <taxon>Bacillales</taxon>
        <taxon>Bacillaceae</taxon>
        <taxon>Robertmurraya</taxon>
    </lineage>
</organism>
<accession>A0ABU5IXP9</accession>
<comment type="caution">
    <text evidence="7">The sequence shown here is derived from an EMBL/GenBank/DDBJ whole genome shotgun (WGS) entry which is preliminary data.</text>
</comment>
<keyword evidence="4" id="KW-0808">Transferase</keyword>
<reference evidence="7 8" key="1">
    <citation type="submission" date="2023-11" db="EMBL/GenBank/DDBJ databases">
        <title>Bacillus jintuensis, isolated from a mudflat on the Beibu Gulf coast.</title>
        <authorList>
            <person name="Li M."/>
        </authorList>
    </citation>
    <scope>NUCLEOTIDE SEQUENCE [LARGE SCALE GENOMIC DNA]</scope>
    <source>
        <strain evidence="7 8">31A1R</strain>
    </source>
</reference>
<evidence type="ECO:0000256" key="1">
    <source>
        <dbReference type="ARBA" id="ARBA00004202"/>
    </source>
</evidence>
<evidence type="ECO:0000313" key="7">
    <source>
        <dbReference type="EMBL" id="MDZ5471924.1"/>
    </source>
</evidence>
<dbReference type="Pfam" id="PF04464">
    <property type="entry name" value="Glyphos_transf"/>
    <property type="match status" value="1"/>
</dbReference>
<evidence type="ECO:0000256" key="2">
    <source>
        <dbReference type="ARBA" id="ARBA00010488"/>
    </source>
</evidence>
<dbReference type="Gene3D" id="3.40.50.11820">
    <property type="match status" value="1"/>
</dbReference>
<evidence type="ECO:0000256" key="6">
    <source>
        <dbReference type="ARBA" id="ARBA00023136"/>
    </source>
</evidence>
<dbReference type="InterPro" id="IPR051612">
    <property type="entry name" value="Teichoic_Acid_Biosynth"/>
</dbReference>
<dbReference type="InterPro" id="IPR043149">
    <property type="entry name" value="TagF_N"/>
</dbReference>
<keyword evidence="6" id="KW-0472">Membrane</keyword>
<dbReference type="InterPro" id="IPR043148">
    <property type="entry name" value="TagF_C"/>
</dbReference>